<dbReference type="EMBL" id="JARBHB010000006">
    <property type="protein sequence ID" value="KAJ8880644.1"/>
    <property type="molecule type" value="Genomic_DNA"/>
</dbReference>
<evidence type="ECO:0000313" key="2">
    <source>
        <dbReference type="Proteomes" id="UP001159363"/>
    </source>
</evidence>
<keyword evidence="2" id="KW-1185">Reference proteome</keyword>
<proteinExistence type="predicted"/>
<name>A0ABQ9H8M2_9NEOP</name>
<organism evidence="1 2">
    <name type="scientific">Dryococelus australis</name>
    <dbReference type="NCBI Taxonomy" id="614101"/>
    <lineage>
        <taxon>Eukaryota</taxon>
        <taxon>Metazoa</taxon>
        <taxon>Ecdysozoa</taxon>
        <taxon>Arthropoda</taxon>
        <taxon>Hexapoda</taxon>
        <taxon>Insecta</taxon>
        <taxon>Pterygota</taxon>
        <taxon>Neoptera</taxon>
        <taxon>Polyneoptera</taxon>
        <taxon>Phasmatodea</taxon>
        <taxon>Verophasmatodea</taxon>
        <taxon>Anareolatae</taxon>
        <taxon>Phasmatidae</taxon>
        <taxon>Eurycanthinae</taxon>
        <taxon>Dryococelus</taxon>
    </lineage>
</organism>
<dbReference type="Proteomes" id="UP001159363">
    <property type="component" value="Chromosome 5"/>
</dbReference>
<sequence length="247" mass="26838">MVGRHENLTAIEITIIYAIWMNILWSGFSRSVAAITPEQDLLRKVKQVFGFEIPPLLRRKDNVFMTQLNASKLAFAATLVPFLSRVVASTTFTIHQSHLPTSSISCPFPLTRLSSSTSSSTLVSNQTTLHLLGGRGDREVSPLASHQGKAASIPDRVTGFLHVGIMPGDAVGRQIFRGSPVSPPFHSGAAPYSPQSPSSAFKTSLLRAVQISSLHFSSPSLSRTQLTTLLTDIYPLPLNPDSFFHSI</sequence>
<protein>
    <submittedName>
        <fullName evidence="1">Uncharacterized protein</fullName>
    </submittedName>
</protein>
<accession>A0ABQ9H8M2</accession>
<evidence type="ECO:0000313" key="1">
    <source>
        <dbReference type="EMBL" id="KAJ8880644.1"/>
    </source>
</evidence>
<gene>
    <name evidence="1" type="ORF">PR048_017114</name>
</gene>
<comment type="caution">
    <text evidence="1">The sequence shown here is derived from an EMBL/GenBank/DDBJ whole genome shotgun (WGS) entry which is preliminary data.</text>
</comment>
<reference evidence="1 2" key="1">
    <citation type="submission" date="2023-02" db="EMBL/GenBank/DDBJ databases">
        <title>LHISI_Scaffold_Assembly.</title>
        <authorList>
            <person name="Stuart O.P."/>
            <person name="Cleave R."/>
            <person name="Magrath M.J.L."/>
            <person name="Mikheyev A.S."/>
        </authorList>
    </citation>
    <scope>NUCLEOTIDE SEQUENCE [LARGE SCALE GENOMIC DNA]</scope>
    <source>
        <strain evidence="1">Daus_M_001</strain>
        <tissue evidence="1">Leg muscle</tissue>
    </source>
</reference>